<dbReference type="Pfam" id="PF13563">
    <property type="entry name" value="2_5_RNA_ligase2"/>
    <property type="match status" value="1"/>
</dbReference>
<keyword evidence="3" id="KW-1185">Reference proteome</keyword>
<evidence type="ECO:0000313" key="2">
    <source>
        <dbReference type="EMBL" id="MCT7373703.1"/>
    </source>
</evidence>
<reference evidence="2 3" key="1">
    <citation type="submission" date="2022-09" db="EMBL/GenBank/DDBJ databases">
        <title>Chelativorans salina sp. nov., a novel slightly halophilic bacterium isolated from a saline lake sediment enrichment.</title>
        <authorList>
            <person name="Gao L."/>
            <person name="Fang B.-Z."/>
            <person name="Li W.-J."/>
        </authorList>
    </citation>
    <scope>NUCLEOTIDE SEQUENCE [LARGE SCALE GENOMIC DNA]</scope>
    <source>
        <strain evidence="2 3">EGI FJ00035</strain>
    </source>
</reference>
<dbReference type="EMBL" id="JAOCZP010000001">
    <property type="protein sequence ID" value="MCT7373703.1"/>
    <property type="molecule type" value="Genomic_DNA"/>
</dbReference>
<comment type="caution">
    <text evidence="2">The sequence shown here is derived from an EMBL/GenBank/DDBJ whole genome shotgun (WGS) entry which is preliminary data.</text>
</comment>
<dbReference type="SUPFAM" id="SSF55144">
    <property type="entry name" value="LigT-like"/>
    <property type="match status" value="1"/>
</dbReference>
<protein>
    <submittedName>
        <fullName evidence="2">2'-5' RNA ligase family protein</fullName>
    </submittedName>
</protein>
<evidence type="ECO:0000256" key="1">
    <source>
        <dbReference type="ARBA" id="ARBA00022801"/>
    </source>
</evidence>
<sequence>MPRGPRRPVLPERLFFCLFPDTDTAVCARRFAERFVREHHLEGRLLQPPRFHVSLQHVGDYGYLRTKFVYAARQAGKAVSVHPFEVAFHFIKSFEGAPSSSGRPRRRPLVLLGEGDALSELHKSLGTAMEKTGLRAARLFTPHMTLLYGPKLVPMQAIEPIRFMARKFALIHSERGLTRYNVVDCWPLQG</sequence>
<dbReference type="PANTHER" id="PTHR35561:SF1">
    <property type="entry name" value="RNA 2',3'-CYCLIC PHOSPHODIESTERASE"/>
    <property type="match status" value="1"/>
</dbReference>
<name>A0ABT2LH04_9HYPH</name>
<dbReference type="InterPro" id="IPR004175">
    <property type="entry name" value="RNA_CPDase"/>
</dbReference>
<dbReference type="InterPro" id="IPR009097">
    <property type="entry name" value="Cyclic_Pdiesterase"/>
</dbReference>
<keyword evidence="1" id="KW-0378">Hydrolase</keyword>
<dbReference type="Gene3D" id="3.90.1140.10">
    <property type="entry name" value="Cyclic phosphodiesterase"/>
    <property type="match status" value="1"/>
</dbReference>
<dbReference type="PANTHER" id="PTHR35561">
    <property type="entry name" value="RNA 2',3'-CYCLIC PHOSPHODIESTERASE"/>
    <property type="match status" value="1"/>
</dbReference>
<evidence type="ECO:0000313" key="3">
    <source>
        <dbReference type="Proteomes" id="UP001320831"/>
    </source>
</evidence>
<proteinExistence type="predicted"/>
<dbReference type="Proteomes" id="UP001320831">
    <property type="component" value="Unassembled WGS sequence"/>
</dbReference>
<accession>A0ABT2LH04</accession>
<gene>
    <name evidence="2" type="ORF">N5A92_01395</name>
</gene>
<organism evidence="2 3">
    <name type="scientific">Chelativorans salis</name>
    <dbReference type="NCBI Taxonomy" id="2978478"/>
    <lineage>
        <taxon>Bacteria</taxon>
        <taxon>Pseudomonadati</taxon>
        <taxon>Pseudomonadota</taxon>
        <taxon>Alphaproteobacteria</taxon>
        <taxon>Hyphomicrobiales</taxon>
        <taxon>Phyllobacteriaceae</taxon>
        <taxon>Chelativorans</taxon>
    </lineage>
</organism>
<keyword evidence="2" id="KW-0436">Ligase</keyword>
<dbReference type="GO" id="GO:0016874">
    <property type="term" value="F:ligase activity"/>
    <property type="evidence" value="ECO:0007669"/>
    <property type="project" value="UniProtKB-KW"/>
</dbReference>